<dbReference type="Proteomes" id="UP000434276">
    <property type="component" value="Unassembled WGS sequence"/>
</dbReference>
<dbReference type="OMA" id="CLFFKYP"/>
<evidence type="ECO:0000313" key="2">
    <source>
        <dbReference type="Araport" id="AT3G11825"/>
    </source>
</evidence>
<evidence type="ECO:0000313" key="3">
    <source>
        <dbReference type="EMBL" id="CAA0382103.1"/>
    </source>
</evidence>
<keyword evidence="1" id="KW-0732">Signal</keyword>
<evidence type="ECO:0000313" key="8">
    <source>
        <dbReference type="Proteomes" id="UP000434276"/>
    </source>
</evidence>
<dbReference type="KEGG" id="ath:AT3G11825"/>
<reference evidence="6" key="1">
    <citation type="journal article" date="2016" name="Proc. Natl. Acad. Sci. U.S.A.">
        <title>Chromosome-level assembly of Arabidopsis thaliana Ler reveals the extent of translocation and inversion polymorphisms.</title>
        <authorList>
            <person name="Zapata L."/>
            <person name="Ding J."/>
            <person name="Willing E.M."/>
            <person name="Hartwig B."/>
            <person name="Bezdan D."/>
            <person name="Jiao W.B."/>
            <person name="Patel V."/>
            <person name="Velikkakam James G."/>
            <person name="Koornneef M."/>
            <person name="Ossowski S."/>
            <person name="Schneeberger K."/>
        </authorList>
    </citation>
    <scope>NUCLEOTIDE SEQUENCE [LARGE SCALE GENOMIC DNA]</scope>
    <source>
        <strain evidence="6">cv. Landsberg erecta</strain>
    </source>
</reference>
<dbReference type="Araport" id="AT3G11825"/>
<gene>
    <name evidence="2" type="ordered locus">At3g11825</name>
    <name evidence="4" type="ordered locus">AXX17_At3g11760</name>
    <name evidence="5" type="ORF">AN1_LOCUS12506</name>
    <name evidence="3" type="ORF">C24_LOCUS12336</name>
</gene>
<dbReference type="RefSeq" id="NP_001078137.1">
    <property type="nucleotide sequence ID" value="NM_001084668.2"/>
</dbReference>
<reference evidence="4" key="2">
    <citation type="submission" date="2016-03" db="EMBL/GenBank/DDBJ databases">
        <title>Full-length assembly of Arabidopsis thaliana Ler reveals the complement of translocations and inversions.</title>
        <authorList>
            <person name="Zapata L."/>
            <person name="Schneeberger K."/>
            <person name="Ossowski S."/>
        </authorList>
    </citation>
    <scope>NUCLEOTIDE SEQUENCE [LARGE SCALE GENOMIC DNA]</scope>
    <source>
        <tissue evidence="4">Leaf</tissue>
    </source>
</reference>
<proteinExistence type="predicted"/>
<dbReference type="AlphaFoldDB" id="A0A384KZ52"/>
<evidence type="ECO:0000256" key="1">
    <source>
        <dbReference type="SAM" id="SignalP"/>
    </source>
</evidence>
<feature type="chain" id="PRO_5038302018" description="Bifunctional inhibitor/plant lipid transfer protein/seed storage helical domain-containing protein" evidence="1">
    <location>
        <begin position="20"/>
        <end position="100"/>
    </location>
</feature>
<evidence type="ECO:0008006" key="9">
    <source>
        <dbReference type="Google" id="ProtNLM"/>
    </source>
</evidence>
<dbReference type="GeneID" id="5007992"/>
<dbReference type="ExpressionAtlas" id="A0A384KZ52">
    <property type="expression patterns" value="baseline and differential"/>
</dbReference>
<feature type="signal peptide" evidence="1">
    <location>
        <begin position="1"/>
        <end position="19"/>
    </location>
</feature>
<dbReference type="Proteomes" id="UP000426265">
    <property type="component" value="Unassembled WGS sequence"/>
</dbReference>
<dbReference type="OrthoDB" id="10268473at2759"/>
<accession>A0A384KZ52</accession>
<organism evidence="4 6">
    <name type="scientific">Arabidopsis thaliana</name>
    <name type="common">Mouse-ear cress</name>
    <dbReference type="NCBI Taxonomy" id="3702"/>
    <lineage>
        <taxon>Eukaryota</taxon>
        <taxon>Viridiplantae</taxon>
        <taxon>Streptophyta</taxon>
        <taxon>Embryophyta</taxon>
        <taxon>Tracheophyta</taxon>
        <taxon>Spermatophyta</taxon>
        <taxon>Magnoliopsida</taxon>
        <taxon>eudicotyledons</taxon>
        <taxon>Gunneridae</taxon>
        <taxon>Pentapetalae</taxon>
        <taxon>rosids</taxon>
        <taxon>malvids</taxon>
        <taxon>Brassicales</taxon>
        <taxon>Brassicaceae</taxon>
        <taxon>Camelineae</taxon>
        <taxon>Arabidopsis</taxon>
    </lineage>
</organism>
<protein>
    <recommendedName>
        <fullName evidence="9">Bifunctional inhibitor/plant lipid transfer protein/seed storage helical domain-containing protein</fullName>
    </recommendedName>
</protein>
<evidence type="ECO:0000313" key="6">
    <source>
        <dbReference type="Proteomes" id="UP000078284"/>
    </source>
</evidence>
<name>A0A384KZ52_ARATH</name>
<evidence type="ECO:0000313" key="4">
    <source>
        <dbReference type="EMBL" id="OAP06331.1"/>
    </source>
</evidence>
<evidence type="ECO:0000313" key="5">
    <source>
        <dbReference type="EMBL" id="VYS57055.1"/>
    </source>
</evidence>
<evidence type="ECO:0000313" key="7">
    <source>
        <dbReference type="Proteomes" id="UP000426265"/>
    </source>
</evidence>
<reference evidence="3 8" key="3">
    <citation type="submission" date="2019-12" db="EMBL/GenBank/DDBJ databases">
        <authorList>
            <person name="Jiao W.-B."/>
            <person name="Schneeberger K."/>
        </authorList>
    </citation>
    <scope>NUCLEOTIDE SEQUENCE [LARGE SCALE GENOMIC DNA]</scope>
    <source>
        <strain evidence="7">cv. An-1</strain>
        <strain evidence="8">cv. C24</strain>
    </source>
</reference>
<dbReference type="EMBL" id="CACSHJ010000089">
    <property type="protein sequence ID" value="CAA0382103.1"/>
    <property type="molecule type" value="Genomic_DNA"/>
</dbReference>
<dbReference type="Proteomes" id="UP000078284">
    <property type="component" value="Chromosome 3"/>
</dbReference>
<dbReference type="EMBL" id="CACRSJ010000106">
    <property type="protein sequence ID" value="VYS57055.1"/>
    <property type="molecule type" value="Genomic_DNA"/>
</dbReference>
<sequence>MKIIPLMSIALVIFMTSFPAPIKVAGGVGNCEKDMQWCIDKTEFFTHGYIYERCCYNMIMKKKCMCLFLKSPKLKIAARNVNNACGRGGLPKDAFSEFKC</sequence>
<dbReference type="EMBL" id="LUHQ01000003">
    <property type="protein sequence ID" value="OAP06331.1"/>
    <property type="molecule type" value="Genomic_DNA"/>
</dbReference>